<feature type="region of interest" description="Disordered" evidence="2">
    <location>
        <begin position="540"/>
        <end position="561"/>
    </location>
</feature>
<evidence type="ECO:0000259" key="3">
    <source>
        <dbReference type="PROSITE" id="PS50158"/>
    </source>
</evidence>
<dbReference type="InterPro" id="IPR001878">
    <property type="entry name" value="Znf_CCHC"/>
</dbReference>
<dbReference type="Gene3D" id="3.60.10.10">
    <property type="entry name" value="Endonuclease/exonuclease/phosphatase"/>
    <property type="match status" value="1"/>
</dbReference>
<dbReference type="InterPro" id="IPR000477">
    <property type="entry name" value="RT_dom"/>
</dbReference>
<evidence type="ECO:0000313" key="5">
    <source>
        <dbReference type="Proteomes" id="UP001652661"/>
    </source>
</evidence>
<dbReference type="SMART" id="SM00343">
    <property type="entry name" value="ZnF_C2HC"/>
    <property type="match status" value="2"/>
</dbReference>
<keyword evidence="5" id="KW-1185">Reference proteome</keyword>
<dbReference type="InterPro" id="IPR036691">
    <property type="entry name" value="Endo/exonu/phosph_ase_sf"/>
</dbReference>
<dbReference type="SUPFAM" id="SSF56219">
    <property type="entry name" value="DNase I-like"/>
    <property type="match status" value="1"/>
</dbReference>
<dbReference type="PROSITE" id="PS50878">
    <property type="entry name" value="RT_POL"/>
    <property type="match status" value="1"/>
</dbReference>
<dbReference type="SUPFAM" id="SSF56672">
    <property type="entry name" value="DNA/RNA polymerases"/>
    <property type="match status" value="1"/>
</dbReference>
<dbReference type="SUPFAM" id="SSF57756">
    <property type="entry name" value="Retrovirus zinc finger-like domains"/>
    <property type="match status" value="1"/>
</dbReference>
<dbReference type="Gene3D" id="4.10.60.10">
    <property type="entry name" value="Zinc finger, CCHC-type"/>
    <property type="match status" value="1"/>
</dbReference>
<dbReference type="Pfam" id="PF00078">
    <property type="entry name" value="RVT_1"/>
    <property type="match status" value="1"/>
</dbReference>
<feature type="domain" description="CCHC-type" evidence="3">
    <location>
        <begin position="517"/>
        <end position="532"/>
    </location>
</feature>
<feature type="region of interest" description="Disordered" evidence="2">
    <location>
        <begin position="1"/>
        <end position="25"/>
    </location>
</feature>
<feature type="compositionally biased region" description="Low complexity" evidence="2">
    <location>
        <begin position="263"/>
        <end position="276"/>
    </location>
</feature>
<protein>
    <recommendedName>
        <fullName evidence="7">Reverse transcriptase domain-containing protein</fullName>
    </recommendedName>
</protein>
<keyword evidence="1" id="KW-0863">Zinc-finger</keyword>
<proteinExistence type="predicted"/>
<dbReference type="InterPro" id="IPR043502">
    <property type="entry name" value="DNA/RNA_pol_sf"/>
</dbReference>
<keyword evidence="1" id="KW-0479">Metal-binding</keyword>
<evidence type="ECO:0000256" key="1">
    <source>
        <dbReference type="PROSITE-ProRule" id="PRU00047"/>
    </source>
</evidence>
<dbReference type="InterPro" id="IPR036875">
    <property type="entry name" value="Znf_CCHC_sf"/>
</dbReference>
<name>A0ABM4GL24_DROKI</name>
<dbReference type="Proteomes" id="UP001652661">
    <property type="component" value="Chromosome 3R"/>
</dbReference>
<feature type="compositionally biased region" description="Polar residues" evidence="2">
    <location>
        <begin position="8"/>
        <end position="22"/>
    </location>
</feature>
<feature type="domain" description="Reverse transcriptase" evidence="4">
    <location>
        <begin position="1172"/>
        <end position="1386"/>
    </location>
</feature>
<evidence type="ECO:0000259" key="4">
    <source>
        <dbReference type="PROSITE" id="PS50878"/>
    </source>
</evidence>
<feature type="compositionally biased region" description="Basic and acidic residues" evidence="2">
    <location>
        <begin position="232"/>
        <end position="243"/>
    </location>
</feature>
<organism evidence="5 6">
    <name type="scientific">Drosophila kikkawai</name>
    <name type="common">Fruit fly</name>
    <dbReference type="NCBI Taxonomy" id="30033"/>
    <lineage>
        <taxon>Eukaryota</taxon>
        <taxon>Metazoa</taxon>
        <taxon>Ecdysozoa</taxon>
        <taxon>Arthropoda</taxon>
        <taxon>Hexapoda</taxon>
        <taxon>Insecta</taxon>
        <taxon>Pterygota</taxon>
        <taxon>Neoptera</taxon>
        <taxon>Endopterygota</taxon>
        <taxon>Diptera</taxon>
        <taxon>Brachycera</taxon>
        <taxon>Muscomorpha</taxon>
        <taxon>Ephydroidea</taxon>
        <taxon>Drosophilidae</taxon>
        <taxon>Drosophila</taxon>
        <taxon>Sophophora</taxon>
    </lineage>
</organism>
<feature type="region of interest" description="Disordered" evidence="2">
    <location>
        <begin position="79"/>
        <end position="134"/>
    </location>
</feature>
<dbReference type="PROSITE" id="PS50158">
    <property type="entry name" value="ZF_CCHC"/>
    <property type="match status" value="1"/>
</dbReference>
<dbReference type="RefSeq" id="XP_070143422.1">
    <property type="nucleotide sequence ID" value="XM_070287321.1"/>
</dbReference>
<evidence type="ECO:0000313" key="6">
    <source>
        <dbReference type="RefSeq" id="XP_070143422.1"/>
    </source>
</evidence>
<feature type="region of interest" description="Disordered" evidence="2">
    <location>
        <begin position="232"/>
        <end position="326"/>
    </location>
</feature>
<keyword evidence="1" id="KW-0862">Zinc</keyword>
<sequence>MHILGMSEKNSITPGGSHNSGNPRVGIPTVRARILEALPNTPTHPVVAVADLAATLGNAPSQKEEKNKGDAAAFRKSSVLAHSPPLVPPPAPERSAVGDPTDSAKRGRDPASPTSGTKGTLPKRSKAAQEEAIPDVEVEQEMTLTRTECVTKLGQLLDELHSLVHEKQVRHINLAMKAMIAEMRKLKTGIEQSAVEPEKTSEPESVCGRCSQILPAGKPVESKAQQTAVVLRKDRAVQTDPWRRVSQQDGIVGASEVPRQRRAPPAQATAPAAPRNGARKARPDAPAMPRAPKRWHGSAGRPPEPEPVTAGNSWSTVVKKKPARRARPDAVVVEAPGKSYSEILALVTRREDRQLTDLGGAVTKVRRTARGNLLLEVARGSTESAESMRDSISKVLGEAAEVRALTEESKVCVFVIRNLDVITTEREIRTALAEQYQLSDGAVRIRSLRPGYGESKTAVFSLPCSMAKEVRRRGEVHIGWTRCRVREREGPPRCFRCLELGHVAIRCKSPVDKSGYCIKCGEAGHKAAACKKEPVILPASSGEADVRPGSKSRQAGKGAAQDLLTQTVREVAADVAILSEPYRVSVGGEWAKDRSGKAALWLCGGRRLRMSNILAADGFVRAEIGGYCCPNGQKIFSRHVTVSCWLCDNIAHIGCADLGQNGSRITDRIRENPGLDWTCPSCLHIKSDMRVFMRQTQLEFQSLAAGFKELSTRFQKAEHHFKSLKLLNPECPLMQFTPRAKPAAVDNGSGDDASSITTSMVEDLVRPLDQQPVNVLQASTLHAAAFAEAAAPVPILGGGEVALLPVQQLVYTNQASKSRAAAINEASVVSNANPEAAPNSRQFLALPNVDRHKVIVGGDFNAWAQECGSVSTNARGRAVLEAFASTDVVLLNDGERHTFVRAGAGAISQTARWGICHAYTGSDHEAIICSVGGPAEDTRAAPRPSKAYRPDTLCTQAFTNALDGMAAEVTGGANEIANRIAATLEHACDQSMRQRGSFRGNHRPVFWWSDAIADLRATCLRARRQLTRARGTSRVAERSEVYRTARKALKTAIRDAKRNRFLQLCDEAEDDPWGGAYRMVVKGLRAGSSAPSDPVALEGIVRALFPTGSPVTVEPSAEHHPNDACEVSEEEVIRMGKSVPPRKAPGPDAVPNRALKLSIALHPREFATLYSKCLEEGTFPERWKRQKLLLLAKPGKPPGEPSSYRPICLTDTTGKVFERIISVRLTAAIEEAGGLSPNQFGFRKGRSTLDAIETVTGIAKSAISGKRWKGGSKCYCLVVTLDIRNAFNTASWNRTLESLAALNIPGYLMRIARSYFSERVLTVATDLGSRAYEVSAGVPQGSVLGPLLWNTMYDGVLRLPMPSGTTIVGFADDVAVVVVANAHMIL</sequence>
<evidence type="ECO:0008006" key="7">
    <source>
        <dbReference type="Google" id="ProtNLM"/>
    </source>
</evidence>
<dbReference type="CDD" id="cd01650">
    <property type="entry name" value="RT_nLTR_like"/>
    <property type="match status" value="1"/>
</dbReference>
<gene>
    <name evidence="6" type="primary">LOC138928955</name>
</gene>
<evidence type="ECO:0000256" key="2">
    <source>
        <dbReference type="SAM" id="MobiDB-lite"/>
    </source>
</evidence>
<reference evidence="6" key="1">
    <citation type="submission" date="2025-08" db="UniProtKB">
        <authorList>
            <consortium name="RefSeq"/>
        </authorList>
    </citation>
    <scope>IDENTIFICATION</scope>
    <source>
        <strain evidence="6">14028-0561.14</strain>
        <tissue evidence="6">Whole fly</tissue>
    </source>
</reference>
<accession>A0ABM4GL24</accession>
<dbReference type="PANTHER" id="PTHR19446">
    <property type="entry name" value="REVERSE TRANSCRIPTASES"/>
    <property type="match status" value="1"/>
</dbReference>
<dbReference type="GeneID" id="138928955"/>